<dbReference type="AlphaFoldDB" id="A0A8H5MCM6"/>
<evidence type="ECO:0008006" key="5">
    <source>
        <dbReference type="Google" id="ProtNLM"/>
    </source>
</evidence>
<evidence type="ECO:0000313" key="4">
    <source>
        <dbReference type="Proteomes" id="UP000518752"/>
    </source>
</evidence>
<feature type="transmembrane region" description="Helical" evidence="2">
    <location>
        <begin position="230"/>
        <end position="252"/>
    </location>
</feature>
<gene>
    <name evidence="3" type="ORF">D9757_004077</name>
</gene>
<reference evidence="3 4" key="1">
    <citation type="journal article" date="2020" name="ISME J.">
        <title>Uncovering the hidden diversity of litter-decomposition mechanisms in mushroom-forming fungi.</title>
        <authorList>
            <person name="Floudas D."/>
            <person name="Bentzer J."/>
            <person name="Ahren D."/>
            <person name="Johansson T."/>
            <person name="Persson P."/>
            <person name="Tunlid A."/>
        </authorList>
    </citation>
    <scope>NUCLEOTIDE SEQUENCE [LARGE SCALE GENOMIC DNA]</scope>
    <source>
        <strain evidence="3 4">CBS 406.79</strain>
    </source>
</reference>
<feature type="transmembrane region" description="Helical" evidence="2">
    <location>
        <begin position="160"/>
        <end position="181"/>
    </location>
</feature>
<feature type="compositionally biased region" description="Polar residues" evidence="1">
    <location>
        <begin position="310"/>
        <end position="322"/>
    </location>
</feature>
<feature type="transmembrane region" description="Helical" evidence="2">
    <location>
        <begin position="84"/>
        <end position="106"/>
    </location>
</feature>
<keyword evidence="2" id="KW-1133">Transmembrane helix</keyword>
<proteinExistence type="predicted"/>
<feature type="region of interest" description="Disordered" evidence="1">
    <location>
        <begin position="310"/>
        <end position="345"/>
    </location>
</feature>
<comment type="caution">
    <text evidence="3">The sequence shown here is derived from an EMBL/GenBank/DDBJ whole genome shotgun (WGS) entry which is preliminary data.</text>
</comment>
<sequence>MLEWTSQAEVSLDSNIFVKLIHSVTGLYLWEVFLAIDFDWDVISRKKPFRWPLIFYFANRYLLLFALVGVLISFDATTKLDCQALYIFVQLCGNSSVGLASINLSLRTLAIYNDSGPLAIILTLVILGHWSLILQAPILLEVNWDDQSGQCQIISTNNLILAATFIYSMVFDLFVFLLTAYKLFFRHNQVSVTGSNRLGRMLFYDGLIYFFIAFLSNLLATVFMLLNLNFIMTVIFNIPAAIASTIVACRVVRRLRNFGDAEPETEIDNDPMQFRQASGMSSTSMSWPARNEFRSGRSGVHVQIEVSTNFDSEQRTQSSSSDHNMRSEQVENMSVDDAESKTRSL</sequence>
<dbReference type="OrthoDB" id="3197626at2759"/>
<keyword evidence="2" id="KW-0812">Transmembrane</keyword>
<feature type="transmembrane region" description="Helical" evidence="2">
    <location>
        <begin position="202"/>
        <end position="224"/>
    </location>
</feature>
<evidence type="ECO:0000256" key="1">
    <source>
        <dbReference type="SAM" id="MobiDB-lite"/>
    </source>
</evidence>
<dbReference type="EMBL" id="JAACJN010000021">
    <property type="protein sequence ID" value="KAF5389540.1"/>
    <property type="molecule type" value="Genomic_DNA"/>
</dbReference>
<evidence type="ECO:0000313" key="3">
    <source>
        <dbReference type="EMBL" id="KAF5389540.1"/>
    </source>
</evidence>
<protein>
    <recommendedName>
        <fullName evidence="5">Transmembrane protein</fullName>
    </recommendedName>
</protein>
<name>A0A8H5MCM6_9AGAR</name>
<feature type="transmembrane region" description="Helical" evidence="2">
    <location>
        <begin position="118"/>
        <end position="140"/>
    </location>
</feature>
<keyword evidence="4" id="KW-1185">Reference proteome</keyword>
<evidence type="ECO:0000256" key="2">
    <source>
        <dbReference type="SAM" id="Phobius"/>
    </source>
</evidence>
<dbReference type="Proteomes" id="UP000518752">
    <property type="component" value="Unassembled WGS sequence"/>
</dbReference>
<organism evidence="3 4">
    <name type="scientific">Collybiopsis confluens</name>
    <dbReference type="NCBI Taxonomy" id="2823264"/>
    <lineage>
        <taxon>Eukaryota</taxon>
        <taxon>Fungi</taxon>
        <taxon>Dikarya</taxon>
        <taxon>Basidiomycota</taxon>
        <taxon>Agaricomycotina</taxon>
        <taxon>Agaricomycetes</taxon>
        <taxon>Agaricomycetidae</taxon>
        <taxon>Agaricales</taxon>
        <taxon>Marasmiineae</taxon>
        <taxon>Omphalotaceae</taxon>
        <taxon>Collybiopsis</taxon>
    </lineage>
</organism>
<accession>A0A8H5MCM6</accession>
<feature type="transmembrane region" description="Helical" evidence="2">
    <location>
        <begin position="52"/>
        <end position="72"/>
    </location>
</feature>
<keyword evidence="2" id="KW-0472">Membrane</keyword>